<evidence type="ECO:0000256" key="8">
    <source>
        <dbReference type="ARBA" id="ARBA00023065"/>
    </source>
</evidence>
<evidence type="ECO:0000256" key="6">
    <source>
        <dbReference type="ARBA" id="ARBA00022692"/>
    </source>
</evidence>
<keyword evidence="4" id="KW-0813">Transport</keyword>
<evidence type="ECO:0000256" key="4">
    <source>
        <dbReference type="ARBA" id="ARBA00022448"/>
    </source>
</evidence>
<dbReference type="InterPro" id="IPR008509">
    <property type="entry name" value="MOT2/MFSD5"/>
</dbReference>
<keyword evidence="6 12" id="KW-0812">Transmembrane</keyword>
<keyword evidence="9 12" id="KW-0472">Membrane</keyword>
<evidence type="ECO:0000256" key="11">
    <source>
        <dbReference type="ARBA" id="ARBA00032555"/>
    </source>
</evidence>
<feature type="transmembrane region" description="Helical" evidence="12">
    <location>
        <begin position="396"/>
        <end position="414"/>
    </location>
</feature>
<dbReference type="OrthoDB" id="263957at2759"/>
<dbReference type="AlphaFoldDB" id="A0A9N8HP97"/>
<dbReference type="SUPFAM" id="SSF103473">
    <property type="entry name" value="MFS general substrate transporter"/>
    <property type="match status" value="1"/>
</dbReference>
<evidence type="ECO:0000313" key="15">
    <source>
        <dbReference type="Proteomes" id="UP001153069"/>
    </source>
</evidence>
<evidence type="ECO:0000256" key="2">
    <source>
        <dbReference type="ARBA" id="ARBA00004651"/>
    </source>
</evidence>
<name>A0A9N8HP97_9STRA</name>
<dbReference type="EMBL" id="CAICTM010001157">
    <property type="protein sequence ID" value="CAB9521051.1"/>
    <property type="molecule type" value="Genomic_DNA"/>
</dbReference>
<dbReference type="PANTHER" id="PTHR23516:SF1">
    <property type="entry name" value="MOLYBDATE-ANION TRANSPORTER"/>
    <property type="match status" value="1"/>
</dbReference>
<comment type="subcellular location">
    <subcellularLocation>
        <location evidence="2">Cell membrane</location>
        <topology evidence="2">Multi-pass membrane protein</topology>
    </subcellularLocation>
</comment>
<evidence type="ECO:0000256" key="5">
    <source>
        <dbReference type="ARBA" id="ARBA00022475"/>
    </source>
</evidence>
<feature type="chain" id="PRO_5040453871" description="Molybdate-anion transporter" evidence="13">
    <location>
        <begin position="21"/>
        <end position="547"/>
    </location>
</feature>
<feature type="transmembrane region" description="Helical" evidence="12">
    <location>
        <begin position="517"/>
        <end position="537"/>
    </location>
</feature>
<evidence type="ECO:0000256" key="9">
    <source>
        <dbReference type="ARBA" id="ARBA00023136"/>
    </source>
</evidence>
<comment type="caution">
    <text evidence="14">The sequence shown here is derived from an EMBL/GenBank/DDBJ whole genome shotgun (WGS) entry which is preliminary data.</text>
</comment>
<dbReference type="Proteomes" id="UP001153069">
    <property type="component" value="Unassembled WGS sequence"/>
</dbReference>
<dbReference type="Gene3D" id="1.20.1250.20">
    <property type="entry name" value="MFS general substrate transporter like domains"/>
    <property type="match status" value="1"/>
</dbReference>
<evidence type="ECO:0000256" key="13">
    <source>
        <dbReference type="SAM" id="SignalP"/>
    </source>
</evidence>
<keyword evidence="15" id="KW-1185">Reference proteome</keyword>
<evidence type="ECO:0000256" key="10">
    <source>
        <dbReference type="ARBA" id="ARBA00030646"/>
    </source>
</evidence>
<feature type="transmembrane region" description="Helical" evidence="12">
    <location>
        <begin position="452"/>
        <end position="472"/>
    </location>
</feature>
<evidence type="ECO:0000256" key="12">
    <source>
        <dbReference type="SAM" id="Phobius"/>
    </source>
</evidence>
<feature type="signal peptide" evidence="13">
    <location>
        <begin position="1"/>
        <end position="20"/>
    </location>
</feature>
<keyword evidence="5" id="KW-1003">Cell membrane</keyword>
<organism evidence="14 15">
    <name type="scientific">Seminavis robusta</name>
    <dbReference type="NCBI Taxonomy" id="568900"/>
    <lineage>
        <taxon>Eukaryota</taxon>
        <taxon>Sar</taxon>
        <taxon>Stramenopiles</taxon>
        <taxon>Ochrophyta</taxon>
        <taxon>Bacillariophyta</taxon>
        <taxon>Bacillariophyceae</taxon>
        <taxon>Bacillariophycidae</taxon>
        <taxon>Naviculales</taxon>
        <taxon>Naviculaceae</taxon>
        <taxon>Seminavis</taxon>
    </lineage>
</organism>
<dbReference type="GO" id="GO:0005886">
    <property type="term" value="C:plasma membrane"/>
    <property type="evidence" value="ECO:0007669"/>
    <property type="project" value="UniProtKB-SubCell"/>
</dbReference>
<comment type="function">
    <text evidence="1">Mediates high-affinity intracellular uptake of the rare oligo-element molybdenum.</text>
</comment>
<protein>
    <recommendedName>
        <fullName evidence="3">Molybdate-anion transporter</fullName>
    </recommendedName>
    <alternativeName>
        <fullName evidence="10">Major facilitator superfamily domain-containing protein 5</fullName>
    </alternativeName>
    <alternativeName>
        <fullName evidence="11">Molybdate transporter 2 homolog</fullName>
    </alternativeName>
</protein>
<feature type="transmembrane region" description="Helical" evidence="12">
    <location>
        <begin position="493"/>
        <end position="511"/>
    </location>
</feature>
<dbReference type="GO" id="GO:0015098">
    <property type="term" value="F:molybdate ion transmembrane transporter activity"/>
    <property type="evidence" value="ECO:0007669"/>
    <property type="project" value="InterPro"/>
</dbReference>
<keyword evidence="13" id="KW-0732">Signal</keyword>
<dbReference type="GO" id="GO:0006811">
    <property type="term" value="P:monoatomic ion transport"/>
    <property type="evidence" value="ECO:0007669"/>
    <property type="project" value="UniProtKB-KW"/>
</dbReference>
<sequence length="547" mass="57405">MFVAKLVSLFLLVASGQVGAFASTSSPLLRVESWALHRNYNSNKNNNPLLVSNTSPRRQSASSVSLALAFPRGGAAAAAASESVLSKLSKWNSTPSTLFNTSLIALALITAVFKVAQRAESSSSDDATEATAKPASIVSLQRRFLAVFWLLRCADWLQGPYFYEVYASKVFNGAKASMSLVSKLFLTGFASTALFGPLVGRATDNYGRKKGTLAFSIIYALGAISTKSPLLKVLFLGRVLSGIGTSLLFSAPESWLVGEAQKSGDDPNGKYLGETFGLAYAGDSIVAILAGQLASIAATKRGPTGPFELSTGFLLVGGLIASLLWKENVAESSADSNAKPSIREAVEVVKNDPKIMLVGATQSLFEAAMYIFVLQWPPAISKSVVKAFGEGSATPYGTVFSCFMACCLLGSTLFGQLAKMGVATEVFTSVFLAVATLAMTAATFTVSATSSAISMSLAGLMASFFAFEATVGMYFPSIGTLRSKYVPDSHRSVIMNLFGIPLNLLVVSVFLSTEMLGLKGALAVSSGALGVASLCMFKLRSMVATSS</sequence>
<proteinExistence type="predicted"/>
<dbReference type="CDD" id="cd17487">
    <property type="entry name" value="MFS_MFSD5_like"/>
    <property type="match status" value="1"/>
</dbReference>
<keyword evidence="7 12" id="KW-1133">Transmembrane helix</keyword>
<evidence type="ECO:0000313" key="14">
    <source>
        <dbReference type="EMBL" id="CAB9521051.1"/>
    </source>
</evidence>
<feature type="transmembrane region" description="Helical" evidence="12">
    <location>
        <begin position="355"/>
        <end position="376"/>
    </location>
</feature>
<gene>
    <name evidence="14" type="ORF">SEMRO_1159_G247550.1</name>
</gene>
<feature type="transmembrane region" description="Helical" evidence="12">
    <location>
        <begin position="183"/>
        <end position="200"/>
    </location>
</feature>
<evidence type="ECO:0000256" key="1">
    <source>
        <dbReference type="ARBA" id="ARBA00003019"/>
    </source>
</evidence>
<evidence type="ECO:0000256" key="7">
    <source>
        <dbReference type="ARBA" id="ARBA00022989"/>
    </source>
</evidence>
<feature type="transmembrane region" description="Helical" evidence="12">
    <location>
        <begin position="426"/>
        <end position="446"/>
    </location>
</feature>
<accession>A0A9N8HP97</accession>
<dbReference type="Pfam" id="PF05631">
    <property type="entry name" value="MFS_5"/>
    <property type="match status" value="1"/>
</dbReference>
<dbReference type="InterPro" id="IPR036259">
    <property type="entry name" value="MFS_trans_sf"/>
</dbReference>
<dbReference type="PANTHER" id="PTHR23516">
    <property type="entry name" value="SAM (S-ADENOSYL METHIONINE) TRANSPORTER"/>
    <property type="match status" value="1"/>
</dbReference>
<keyword evidence="8" id="KW-0406">Ion transport</keyword>
<evidence type="ECO:0000256" key="3">
    <source>
        <dbReference type="ARBA" id="ARBA00021242"/>
    </source>
</evidence>
<reference evidence="14" key="1">
    <citation type="submission" date="2020-06" db="EMBL/GenBank/DDBJ databases">
        <authorList>
            <consortium name="Plant Systems Biology data submission"/>
        </authorList>
    </citation>
    <scope>NUCLEOTIDE SEQUENCE</scope>
    <source>
        <strain evidence="14">D6</strain>
    </source>
</reference>